<dbReference type="InterPro" id="IPR058656">
    <property type="entry name" value="Mok11-13/Ags1-like_GH"/>
</dbReference>
<dbReference type="InterPro" id="IPR017853">
    <property type="entry name" value="GH"/>
</dbReference>
<evidence type="ECO:0000259" key="2">
    <source>
        <dbReference type="Pfam" id="PF26108"/>
    </source>
</evidence>
<evidence type="ECO:0000259" key="3">
    <source>
        <dbReference type="Pfam" id="PF26111"/>
    </source>
</evidence>
<dbReference type="InterPro" id="IPR058658">
    <property type="entry name" value="Mok11-13/Ags1-like_Ig_2"/>
</dbReference>
<dbReference type="Pfam" id="PF26122">
    <property type="entry name" value="CBM_Mok13"/>
    <property type="match status" value="1"/>
</dbReference>
<dbReference type="EMBL" id="JBFCZG010000003">
    <property type="protein sequence ID" value="KAL3424555.1"/>
    <property type="molecule type" value="Genomic_DNA"/>
</dbReference>
<dbReference type="PANTHER" id="PTHR47182:SF2">
    <property type="entry name" value="CELL WALL ALPHA-1,3-GLUCAN SYNTHASE AGS1"/>
    <property type="match status" value="1"/>
</dbReference>
<proteinExistence type="predicted"/>
<sequence>MANLFGFEGFLNASTPFSPKEYKVLYKSNVTYHDFSYSNNYKEQCDYPRFWNESGLPVIPEVDDEIGNLVGCYDSEFDQYGDTEAFGVFPDWQRQLSKFASVQDRLREWVPSVREKIQQFSCITISMLDIDGFRFDKALQVTVDAQAEFADFIRQCAAKYDKDNFFMPGEITGGNNLGAIYIGRGRQPDQVPGKENFTEAVLLKYGADSDKYFLREEGKSALDGAAFHYSLYRSLTRFLGMDGNTTAGFDVPVNFVENWNTLLTTNDFINVNTGDFDPRHMYGATNQDVFRWPSIRQGTEKMLLAIFIATLHMPGIPLLLWGEEQASFLLDSTASNYVFGRAPLSSALAWQDHGCYSLGSTQYHDFPIDAGARGCQDDAASLDHRDPSHPVRNIIKSMYHMRAEIPVLNDGFFLQSLSNQTRQVFLPGSNGTVTETGMWSVLRNQIRGVQKLSPSQAVWLVFQNENQTVKYNFDCSSEDGKALISPFDAGTTVKNLFAPYEEIKLGTSKVSLGIDLSEEFNGCLSSLELAPFAFKAFVPVASFVEPVPMVTKFVPGHDARIISNAGADANGTVDFEIEFSQEMDCAEVKKSLLVASTNEIGQVATIDFEGATCGNIANPEAPFLVGGIPSAWSFKAKLVNVADGIHQITVKDAPTETGNTTTASTDHFLLRVGKEDNPIVFPRTANYSQEVLFKDKSKGFYVTHKAAGADKWRYSLNWGSSWSDWEDYKGGESSLAEQPWSGTKRQEWKGDHVVLQYWGRLVGSSSHVQHADIASKKQAPRRFPHLFSHGSFNQFGFDGGLKNTFELDSDSKWNWHFMTEWPAEVQLNVWGINPDGKPDSSFVYGDIDNDTVLDRALPDALAPIVVNFTQLPPSPHIAYRMVVDDSTARYSFIPVGSRSQQVLIFGLLWTIPILTGLISTWAYIGAFYGVKFNKIGISQKKGLLPVFFRSKFEKLNDRDEEEVEMRSSNRLSKYKPSSTPVLPAISLNDEKRRTVLIATMEYDIEDWAIKIKIGGLGVMAQLMGKSLQHQDLVWVVPCVGGIDYPVDQVAEPMFVTILGALYEIQVQYHVLRNITYVLLDAPIFRQQTKTEPYPPRMDDLDSAVYYSAWNACK</sequence>
<dbReference type="InterPro" id="IPR058657">
    <property type="entry name" value="Mok11-13/Ags1-like_Ig"/>
</dbReference>
<dbReference type="Pfam" id="PF26114">
    <property type="entry name" value="Ig_2_Mok13"/>
    <property type="match status" value="1"/>
</dbReference>
<evidence type="ECO:0000259" key="4">
    <source>
        <dbReference type="Pfam" id="PF26114"/>
    </source>
</evidence>
<evidence type="ECO:0000313" key="6">
    <source>
        <dbReference type="EMBL" id="KAL3424555.1"/>
    </source>
</evidence>
<feature type="domain" description="Mok11-13/Ags1-like CBM" evidence="5">
    <location>
        <begin position="781"/>
        <end position="895"/>
    </location>
</feature>
<gene>
    <name evidence="6" type="ORF">PVAG01_03836</name>
</gene>
<keyword evidence="1" id="KW-1133">Transmembrane helix</keyword>
<evidence type="ECO:0000313" key="7">
    <source>
        <dbReference type="Proteomes" id="UP001629113"/>
    </source>
</evidence>
<dbReference type="Pfam" id="PF26108">
    <property type="entry name" value="GH_Mok13"/>
    <property type="match status" value="1"/>
</dbReference>
<comment type="caution">
    <text evidence="6">The sequence shown here is derived from an EMBL/GenBank/DDBJ whole genome shotgun (WGS) entry which is preliminary data.</text>
</comment>
<keyword evidence="1" id="KW-0812">Transmembrane</keyword>
<name>A0ABR4PMJ7_9HELO</name>
<dbReference type="Pfam" id="PF26111">
    <property type="entry name" value="Ig_Mok13"/>
    <property type="match status" value="1"/>
</dbReference>
<evidence type="ECO:0000259" key="5">
    <source>
        <dbReference type="Pfam" id="PF26122"/>
    </source>
</evidence>
<dbReference type="Gene3D" id="3.40.50.2000">
    <property type="entry name" value="Glycogen Phosphorylase B"/>
    <property type="match status" value="1"/>
</dbReference>
<feature type="transmembrane region" description="Helical" evidence="1">
    <location>
        <begin position="902"/>
        <end position="930"/>
    </location>
</feature>
<organism evidence="6 7">
    <name type="scientific">Phlyctema vagabunda</name>
    <dbReference type="NCBI Taxonomy" id="108571"/>
    <lineage>
        <taxon>Eukaryota</taxon>
        <taxon>Fungi</taxon>
        <taxon>Dikarya</taxon>
        <taxon>Ascomycota</taxon>
        <taxon>Pezizomycotina</taxon>
        <taxon>Leotiomycetes</taxon>
        <taxon>Helotiales</taxon>
        <taxon>Dermateaceae</taxon>
        <taxon>Phlyctema</taxon>
    </lineage>
</organism>
<dbReference type="SUPFAM" id="SSF53756">
    <property type="entry name" value="UDP-Glycosyltransferase/glycogen phosphorylase"/>
    <property type="match status" value="1"/>
</dbReference>
<dbReference type="Gene3D" id="3.20.20.80">
    <property type="entry name" value="Glycosidases"/>
    <property type="match status" value="1"/>
</dbReference>
<feature type="domain" description="Mok11-13/Ags1-like second Ig-like beta-sandwich" evidence="4">
    <location>
        <begin position="676"/>
        <end position="773"/>
    </location>
</feature>
<accession>A0ABR4PMJ7</accession>
<dbReference type="InterPro" id="IPR058655">
    <property type="entry name" value="Mok11-14/Ags1-like"/>
</dbReference>
<reference evidence="6 7" key="1">
    <citation type="submission" date="2024-06" db="EMBL/GenBank/DDBJ databases">
        <title>Complete genome of Phlyctema vagabunda strain 19-DSS-EL-015.</title>
        <authorList>
            <person name="Fiorenzani C."/>
        </authorList>
    </citation>
    <scope>NUCLEOTIDE SEQUENCE [LARGE SCALE GENOMIC DNA]</scope>
    <source>
        <strain evidence="6 7">19-DSS-EL-015</strain>
    </source>
</reference>
<protein>
    <submittedName>
        <fullName evidence="6">Alpha-1,3-glucan synthase</fullName>
    </submittedName>
</protein>
<dbReference type="SUPFAM" id="SSF51445">
    <property type="entry name" value="(Trans)glycosidases"/>
    <property type="match status" value="1"/>
</dbReference>
<feature type="domain" description="Mok11-13/Ags1-like Ig-like beta-sandwich" evidence="3">
    <location>
        <begin position="546"/>
        <end position="674"/>
    </location>
</feature>
<keyword evidence="1" id="KW-0472">Membrane</keyword>
<feature type="domain" description="Mok11-13/Ags1-like GH beta-sandwich" evidence="2">
    <location>
        <begin position="412"/>
        <end position="543"/>
    </location>
</feature>
<dbReference type="Proteomes" id="UP001629113">
    <property type="component" value="Unassembled WGS sequence"/>
</dbReference>
<keyword evidence="7" id="KW-1185">Reference proteome</keyword>
<dbReference type="PANTHER" id="PTHR47182">
    <property type="entry name" value="CELL WALL ALPHA-1,3-GLUCAN SYNTHASE AGS1-RELATED"/>
    <property type="match status" value="1"/>
</dbReference>
<dbReference type="InterPro" id="IPR058659">
    <property type="entry name" value="Mok11-13/Ags1-like_CBM"/>
</dbReference>
<evidence type="ECO:0000256" key="1">
    <source>
        <dbReference type="SAM" id="Phobius"/>
    </source>
</evidence>